<dbReference type="STRING" id="897.B2D07_14975"/>
<evidence type="ECO:0000256" key="1">
    <source>
        <dbReference type="ARBA" id="ARBA00002633"/>
    </source>
</evidence>
<dbReference type="GO" id="GO:0070180">
    <property type="term" value="F:large ribosomal subunit rRNA binding"/>
    <property type="evidence" value="ECO:0007669"/>
    <property type="project" value="UniProtKB-UniRule"/>
</dbReference>
<organism evidence="7 8">
    <name type="scientific">Desulfococcus multivorans DSM 2059</name>
    <dbReference type="NCBI Taxonomy" id="1121405"/>
    <lineage>
        <taxon>Bacteria</taxon>
        <taxon>Pseudomonadati</taxon>
        <taxon>Thermodesulfobacteriota</taxon>
        <taxon>Desulfobacteria</taxon>
        <taxon>Desulfobacterales</taxon>
        <taxon>Desulfococcaceae</taxon>
        <taxon>Desulfococcus</taxon>
    </lineage>
</organism>
<dbReference type="InterPro" id="IPR001790">
    <property type="entry name" value="Ribosomal_uL10"/>
</dbReference>
<keyword evidence="3 6" id="KW-0689">Ribosomal protein</keyword>
<dbReference type="CDD" id="cd05797">
    <property type="entry name" value="Ribosomal_L10"/>
    <property type="match status" value="1"/>
</dbReference>
<dbReference type="AlphaFoldDB" id="S7T5Z4"/>
<dbReference type="SUPFAM" id="SSF160369">
    <property type="entry name" value="Ribosomal protein L10-like"/>
    <property type="match status" value="1"/>
</dbReference>
<dbReference type="GO" id="GO:0015934">
    <property type="term" value="C:large ribosomal subunit"/>
    <property type="evidence" value="ECO:0007669"/>
    <property type="project" value="InterPro"/>
</dbReference>
<dbReference type="Gene3D" id="6.10.250.290">
    <property type="match status" value="1"/>
</dbReference>
<dbReference type="EMBL" id="ATHJ01000141">
    <property type="protein sequence ID" value="EPR32477.1"/>
    <property type="molecule type" value="Genomic_DNA"/>
</dbReference>
<evidence type="ECO:0000256" key="2">
    <source>
        <dbReference type="ARBA" id="ARBA00008889"/>
    </source>
</evidence>
<dbReference type="InterPro" id="IPR047865">
    <property type="entry name" value="Ribosomal_uL10_bac_type"/>
</dbReference>
<dbReference type="Pfam" id="PF00466">
    <property type="entry name" value="Ribosomal_L10"/>
    <property type="match status" value="1"/>
</dbReference>
<dbReference type="RefSeq" id="WP_020878815.1">
    <property type="nucleotide sequence ID" value="NZ_ATHJ01000141.1"/>
</dbReference>
<keyword evidence="6" id="KW-0694">RNA-binding</keyword>
<protein>
    <recommendedName>
        <fullName evidence="5 6">Large ribosomal subunit protein uL10</fullName>
    </recommendedName>
</protein>
<keyword evidence="4 6" id="KW-0687">Ribonucleoprotein</keyword>
<evidence type="ECO:0000256" key="5">
    <source>
        <dbReference type="ARBA" id="ARBA00035202"/>
    </source>
</evidence>
<dbReference type="Proteomes" id="UP000014977">
    <property type="component" value="Unassembled WGS sequence"/>
</dbReference>
<dbReference type="HAMAP" id="MF_00362">
    <property type="entry name" value="Ribosomal_uL10"/>
    <property type="match status" value="1"/>
</dbReference>
<comment type="subunit">
    <text evidence="6">Part of the ribosomal stalk of the 50S ribosomal subunit. The N-terminus interacts with L11 and the large rRNA to form the base of the stalk. The C-terminus forms an elongated spine to which L12 dimers bind in a sequential fashion forming a multimeric L10(L12)X complex.</text>
</comment>
<proteinExistence type="inferred from homology"/>
<evidence type="ECO:0000313" key="7">
    <source>
        <dbReference type="EMBL" id="EPR32477.1"/>
    </source>
</evidence>
<name>S7T5Z4_DESML</name>
<dbReference type="eggNOG" id="COG0244">
    <property type="taxonomic scope" value="Bacteria"/>
</dbReference>
<dbReference type="NCBIfam" id="NF000955">
    <property type="entry name" value="PRK00099.1-1"/>
    <property type="match status" value="1"/>
</dbReference>
<reference evidence="7 8" key="1">
    <citation type="journal article" date="2013" name="Genome Announc.">
        <title>Draft genome sequences for three mercury-methylating, sulfate-reducing bacteria.</title>
        <authorList>
            <person name="Brown S.D."/>
            <person name="Hurt R.A.Jr."/>
            <person name="Gilmour C.C."/>
            <person name="Elias D.A."/>
        </authorList>
    </citation>
    <scope>NUCLEOTIDE SEQUENCE [LARGE SCALE GENOMIC DNA]</scope>
    <source>
        <strain evidence="7 8">DSM 2059</strain>
    </source>
</reference>
<evidence type="ECO:0000256" key="6">
    <source>
        <dbReference type="HAMAP-Rule" id="MF_00362"/>
    </source>
</evidence>
<gene>
    <name evidence="6" type="primary">rplJ</name>
    <name evidence="7" type="ORF">dsmv_3647</name>
</gene>
<keyword evidence="8" id="KW-1185">Reference proteome</keyword>
<evidence type="ECO:0000256" key="3">
    <source>
        <dbReference type="ARBA" id="ARBA00022980"/>
    </source>
</evidence>
<comment type="function">
    <text evidence="1 6">Forms part of the ribosomal stalk, playing a central role in the interaction of the ribosome with GTP-bound translation factors.</text>
</comment>
<sequence>MKLDKKKAIVEELHEKFSKSKIVILTDYKGLDVAAVSELRKKLNEVNVEFKVVKNTLLVRASEDTEVALIKDDFKGPSAVAMSYDDPVAPAKVMTEFAGGNDKFEIKIGVMNGKRIDVKAIKALSSLPSREVLLAQVLSAMNGVPTAFVRVLNAVPQKLLYALQAIKEQKEAA</sequence>
<dbReference type="PROSITE" id="PS01109">
    <property type="entry name" value="RIBOSOMAL_L10"/>
    <property type="match status" value="1"/>
</dbReference>
<dbReference type="InterPro" id="IPR002363">
    <property type="entry name" value="Ribosomal_uL10_CS_bac"/>
</dbReference>
<evidence type="ECO:0000313" key="8">
    <source>
        <dbReference type="Proteomes" id="UP000014977"/>
    </source>
</evidence>
<dbReference type="PANTHER" id="PTHR11560">
    <property type="entry name" value="39S RIBOSOMAL PROTEIN L10, MITOCHONDRIAL"/>
    <property type="match status" value="1"/>
</dbReference>
<comment type="similarity">
    <text evidence="2 6">Belongs to the universal ribosomal protein uL10 family.</text>
</comment>
<dbReference type="GO" id="GO:0006412">
    <property type="term" value="P:translation"/>
    <property type="evidence" value="ECO:0007669"/>
    <property type="project" value="UniProtKB-UniRule"/>
</dbReference>
<evidence type="ECO:0000256" key="4">
    <source>
        <dbReference type="ARBA" id="ARBA00023274"/>
    </source>
</evidence>
<dbReference type="InterPro" id="IPR043141">
    <property type="entry name" value="Ribosomal_uL10-like_sf"/>
</dbReference>
<dbReference type="Gene3D" id="3.30.70.1730">
    <property type="match status" value="1"/>
</dbReference>
<comment type="caution">
    <text evidence="7">The sequence shown here is derived from an EMBL/GenBank/DDBJ whole genome shotgun (WGS) entry which is preliminary data.</text>
</comment>
<dbReference type="GO" id="GO:0003735">
    <property type="term" value="F:structural constituent of ribosome"/>
    <property type="evidence" value="ECO:0007669"/>
    <property type="project" value="InterPro"/>
</dbReference>
<keyword evidence="6" id="KW-0699">rRNA-binding</keyword>
<dbReference type="OrthoDB" id="3186107at2"/>
<dbReference type="InterPro" id="IPR022973">
    <property type="entry name" value="Ribosomal_uL10_bac"/>
</dbReference>
<accession>S7T5Z4</accession>
<dbReference type="PATRIC" id="fig|1121405.3.peg.4277"/>